<dbReference type="AlphaFoldDB" id="A0A1Q9C1G3"/>
<evidence type="ECO:0000313" key="2">
    <source>
        <dbReference type="EMBL" id="OLP76758.1"/>
    </source>
</evidence>
<protein>
    <submittedName>
        <fullName evidence="2">Uncharacterized protein</fullName>
    </submittedName>
</protein>
<accession>A0A1Q9C1G3</accession>
<dbReference type="OrthoDB" id="425942at2759"/>
<feature type="compositionally biased region" description="Basic and acidic residues" evidence="1">
    <location>
        <begin position="209"/>
        <end position="220"/>
    </location>
</feature>
<gene>
    <name evidence="2" type="ORF">AK812_SmicGene43266</name>
</gene>
<evidence type="ECO:0000256" key="1">
    <source>
        <dbReference type="SAM" id="MobiDB-lite"/>
    </source>
</evidence>
<dbReference type="Proteomes" id="UP000186817">
    <property type="component" value="Unassembled WGS sequence"/>
</dbReference>
<dbReference type="EMBL" id="LSRX01001931">
    <property type="protein sequence ID" value="OLP76758.1"/>
    <property type="molecule type" value="Genomic_DNA"/>
</dbReference>
<comment type="caution">
    <text evidence="2">The sequence shown here is derived from an EMBL/GenBank/DDBJ whole genome shotgun (WGS) entry which is preliminary data.</text>
</comment>
<feature type="region of interest" description="Disordered" evidence="1">
    <location>
        <begin position="201"/>
        <end position="247"/>
    </location>
</feature>
<name>A0A1Q9C1G3_SYMMI</name>
<sequence>MPAKKLAQPERAHRLESQQRRLTGFKIEGSLEPADRLIDLIVQQYEENRVYHVDLHKCPSKEQEVLSQGSKEDRNITIDALGTVRVKGKDAKLEADLASDLLLRNAFTRRALAYDQANLVDFVKLNSWTERLLQSRLVDPPPGYARITQNQIIQADRKLWVKIAELTRDGVQVRATGRPIDLIFDRATEHPDVLHLLQPLPAAPSQQGKGDHKGDHKGNDFRFAPYRTDGRKGRKGKGKGTGASSVRMPAALEGGGRAFYAGGYRKGGIFGLRKRTVPSVPFTSIAVLDGVQSGPHKVREVHGRPMR</sequence>
<keyword evidence="3" id="KW-1185">Reference proteome</keyword>
<organism evidence="2 3">
    <name type="scientific">Symbiodinium microadriaticum</name>
    <name type="common">Dinoflagellate</name>
    <name type="synonym">Zooxanthella microadriatica</name>
    <dbReference type="NCBI Taxonomy" id="2951"/>
    <lineage>
        <taxon>Eukaryota</taxon>
        <taxon>Sar</taxon>
        <taxon>Alveolata</taxon>
        <taxon>Dinophyceae</taxon>
        <taxon>Suessiales</taxon>
        <taxon>Symbiodiniaceae</taxon>
        <taxon>Symbiodinium</taxon>
    </lineage>
</organism>
<reference evidence="2 3" key="1">
    <citation type="submission" date="2016-02" db="EMBL/GenBank/DDBJ databases">
        <title>Genome analysis of coral dinoflagellate symbionts highlights evolutionary adaptations to a symbiotic lifestyle.</title>
        <authorList>
            <person name="Aranda M."/>
            <person name="Li Y."/>
            <person name="Liew Y.J."/>
            <person name="Baumgarten S."/>
            <person name="Simakov O."/>
            <person name="Wilson M."/>
            <person name="Piel J."/>
            <person name="Ashoor H."/>
            <person name="Bougouffa S."/>
            <person name="Bajic V.B."/>
            <person name="Ryu T."/>
            <person name="Ravasi T."/>
            <person name="Bayer T."/>
            <person name="Micklem G."/>
            <person name="Kim H."/>
            <person name="Bhak J."/>
            <person name="Lajeunesse T.C."/>
            <person name="Voolstra C.R."/>
        </authorList>
    </citation>
    <scope>NUCLEOTIDE SEQUENCE [LARGE SCALE GENOMIC DNA]</scope>
    <source>
        <strain evidence="2 3">CCMP2467</strain>
    </source>
</reference>
<feature type="non-terminal residue" evidence="2">
    <location>
        <position position="307"/>
    </location>
</feature>
<proteinExistence type="predicted"/>
<evidence type="ECO:0000313" key="3">
    <source>
        <dbReference type="Proteomes" id="UP000186817"/>
    </source>
</evidence>